<dbReference type="PANTHER" id="PTHR15004:SF0">
    <property type="entry name" value="GLUTAMYL-TRNA(GLN) AMIDOTRANSFERASE SUBUNIT C, MITOCHONDRIAL"/>
    <property type="match status" value="1"/>
</dbReference>
<accession>A0A1G2T758</accession>
<dbReference type="InterPro" id="IPR036113">
    <property type="entry name" value="Asp/Glu-ADT_sf_sub_c"/>
</dbReference>
<dbReference type="NCBIfam" id="TIGR00135">
    <property type="entry name" value="gatC"/>
    <property type="match status" value="1"/>
</dbReference>
<dbReference type="PANTHER" id="PTHR15004">
    <property type="entry name" value="GLUTAMYL-TRNA(GLN) AMIDOTRANSFERASE SUBUNIT C, MITOCHONDRIAL"/>
    <property type="match status" value="1"/>
</dbReference>
<reference evidence="1 2" key="1">
    <citation type="journal article" date="2016" name="Nat. Commun.">
        <title>Thousands of microbial genomes shed light on interconnected biogeochemical processes in an aquifer system.</title>
        <authorList>
            <person name="Anantharaman K."/>
            <person name="Brown C.T."/>
            <person name="Hug L.A."/>
            <person name="Sharon I."/>
            <person name="Castelle C.J."/>
            <person name="Probst A.J."/>
            <person name="Thomas B.C."/>
            <person name="Singh A."/>
            <person name="Wilkins M.J."/>
            <person name="Karaoz U."/>
            <person name="Brodie E.L."/>
            <person name="Williams K.H."/>
            <person name="Hubbard S.S."/>
            <person name="Banfield J.F."/>
        </authorList>
    </citation>
    <scope>NUCLEOTIDE SEQUENCE [LARGE SCALE GENOMIC DNA]</scope>
</reference>
<organism evidence="1 2">
    <name type="scientific">Candidatus Zambryskibacteria bacterium RIFCSPHIGHO2_02_38_10.5</name>
    <dbReference type="NCBI Taxonomy" id="1802742"/>
    <lineage>
        <taxon>Bacteria</taxon>
        <taxon>Candidatus Zambryskiibacteriota</taxon>
    </lineage>
</organism>
<dbReference type="AlphaFoldDB" id="A0A1G2T758"/>
<dbReference type="InterPro" id="IPR003837">
    <property type="entry name" value="GatC"/>
</dbReference>
<proteinExistence type="predicted"/>
<name>A0A1G2T758_9BACT</name>
<dbReference type="GO" id="GO:0006450">
    <property type="term" value="P:regulation of translational fidelity"/>
    <property type="evidence" value="ECO:0007669"/>
    <property type="project" value="InterPro"/>
</dbReference>
<dbReference type="Gene3D" id="1.10.20.60">
    <property type="entry name" value="Glu-tRNAGln amidotransferase C subunit, N-terminal domain"/>
    <property type="match status" value="1"/>
</dbReference>
<evidence type="ECO:0000313" key="2">
    <source>
        <dbReference type="Proteomes" id="UP000179264"/>
    </source>
</evidence>
<dbReference type="Proteomes" id="UP000179264">
    <property type="component" value="Unassembled WGS sequence"/>
</dbReference>
<evidence type="ECO:0000313" key="1">
    <source>
        <dbReference type="EMBL" id="OHA92629.1"/>
    </source>
</evidence>
<evidence type="ECO:0008006" key="3">
    <source>
        <dbReference type="Google" id="ProtNLM"/>
    </source>
</evidence>
<dbReference type="EMBL" id="MHVL01000043">
    <property type="protein sequence ID" value="OHA92629.1"/>
    <property type="molecule type" value="Genomic_DNA"/>
</dbReference>
<gene>
    <name evidence="1" type="ORF">A2W58_00535</name>
</gene>
<protein>
    <recommendedName>
        <fullName evidence="3">Aspartyl/glutamyl-tRNA(Asn/Gln) amidotransferase subunit C</fullName>
    </recommendedName>
</protein>
<dbReference type="Pfam" id="PF02686">
    <property type="entry name" value="GatC"/>
    <property type="match status" value="1"/>
</dbReference>
<comment type="caution">
    <text evidence="1">The sequence shown here is derived from an EMBL/GenBank/DDBJ whole genome shotgun (WGS) entry which is preliminary data.</text>
</comment>
<dbReference type="GO" id="GO:0070681">
    <property type="term" value="P:glutaminyl-tRNAGln biosynthesis via transamidation"/>
    <property type="evidence" value="ECO:0007669"/>
    <property type="project" value="TreeGrafter"/>
</dbReference>
<dbReference type="SUPFAM" id="SSF141000">
    <property type="entry name" value="Glu-tRNAGln amidotransferase C subunit"/>
    <property type="match status" value="1"/>
</dbReference>
<sequence length="92" mass="10238">MVTIKEIENLAKLARIEISPKEAEEMAPEIDSILGYVGQIISVTGDIERIVPKLRNVTREDIVTTVSGKYTEKLLDNAPALEGNYIKVKKIL</sequence>